<dbReference type="AlphaFoldDB" id="A0A561SF82"/>
<protein>
    <submittedName>
        <fullName evidence="1">Uncharacterized protein DUF1857</fullName>
    </submittedName>
</protein>
<proteinExistence type="predicted"/>
<sequence>MPEISASVRVNAPERGGGTVLDRDAVWAGLLRKAEDATLVVAGMSSCRVLERTGHGLVREVVIRGERVREEVRFEPKRRVSFHRSDERARWTIHNDIEEDADGELLLTFRAELDLGDGPADPARLERARAGYVAAIEATLALCRSVR</sequence>
<keyword evidence="2" id="KW-1185">Reference proteome</keyword>
<dbReference type="Pfam" id="PF08982">
    <property type="entry name" value="AtaL"/>
    <property type="match status" value="1"/>
</dbReference>
<dbReference type="Proteomes" id="UP000317940">
    <property type="component" value="Unassembled WGS sequence"/>
</dbReference>
<evidence type="ECO:0000313" key="2">
    <source>
        <dbReference type="Proteomes" id="UP000317940"/>
    </source>
</evidence>
<dbReference type="InterPro" id="IPR023393">
    <property type="entry name" value="START-like_dom_sf"/>
</dbReference>
<evidence type="ECO:0000313" key="1">
    <source>
        <dbReference type="EMBL" id="TWF73532.1"/>
    </source>
</evidence>
<dbReference type="InterPro" id="IPR015075">
    <property type="entry name" value="AtaL"/>
</dbReference>
<dbReference type="EMBL" id="VIWT01000005">
    <property type="protein sequence ID" value="TWF73532.1"/>
    <property type="molecule type" value="Genomic_DNA"/>
</dbReference>
<name>A0A561SF82_9ACTN</name>
<accession>A0A561SF82</accession>
<comment type="caution">
    <text evidence="1">The sequence shown here is derived from an EMBL/GenBank/DDBJ whole genome shotgun (WGS) entry which is preliminary data.</text>
</comment>
<dbReference type="Gene3D" id="3.30.530.20">
    <property type="match status" value="1"/>
</dbReference>
<gene>
    <name evidence="1" type="ORF">FHX73_15145</name>
</gene>
<dbReference type="SUPFAM" id="SSF55961">
    <property type="entry name" value="Bet v1-like"/>
    <property type="match status" value="1"/>
</dbReference>
<organism evidence="1 2">
    <name type="scientific">Kitasatospora viridis</name>
    <dbReference type="NCBI Taxonomy" id="281105"/>
    <lineage>
        <taxon>Bacteria</taxon>
        <taxon>Bacillati</taxon>
        <taxon>Actinomycetota</taxon>
        <taxon>Actinomycetes</taxon>
        <taxon>Kitasatosporales</taxon>
        <taxon>Streptomycetaceae</taxon>
        <taxon>Kitasatospora</taxon>
    </lineage>
</organism>
<reference evidence="1 2" key="1">
    <citation type="submission" date="2019-06" db="EMBL/GenBank/DDBJ databases">
        <title>Sequencing the genomes of 1000 actinobacteria strains.</title>
        <authorList>
            <person name="Klenk H.-P."/>
        </authorList>
    </citation>
    <scope>NUCLEOTIDE SEQUENCE [LARGE SCALE GENOMIC DNA]</scope>
    <source>
        <strain evidence="1 2">DSM 44826</strain>
    </source>
</reference>
<dbReference type="RefSeq" id="WP_170305256.1">
    <property type="nucleotide sequence ID" value="NZ_BAAAMZ010000001.1"/>
</dbReference>